<proteinExistence type="predicted"/>
<evidence type="ECO:0000313" key="3">
    <source>
        <dbReference type="Proteomes" id="UP000297452"/>
    </source>
</evidence>
<feature type="compositionally biased region" description="Polar residues" evidence="1">
    <location>
        <begin position="63"/>
        <end position="72"/>
    </location>
</feature>
<gene>
    <name evidence="2" type="ORF">BOTNAR_0135g00040</name>
</gene>
<reference evidence="2 3" key="1">
    <citation type="submission" date="2017-12" db="EMBL/GenBank/DDBJ databases">
        <title>Comparative genomics of Botrytis spp.</title>
        <authorList>
            <person name="Valero-Jimenez C.A."/>
            <person name="Tapia P."/>
            <person name="Veloso J."/>
            <person name="Silva-Moreno E."/>
            <person name="Staats M."/>
            <person name="Valdes J.H."/>
            <person name="Van Kan J.A.L."/>
        </authorList>
    </citation>
    <scope>NUCLEOTIDE SEQUENCE [LARGE SCALE GENOMIC DNA]</scope>
    <source>
        <strain evidence="2 3">MUCL2120</strain>
    </source>
</reference>
<sequence length="96" mass="10492">MRHDSSITNPVGLRSFNGRSQSQIRLEAPLSFNSSRSGYCSHPIVPAVKACAKRLAKEIGIPASQSKIQKPQVTNVKEKTKTKNGQTSMTRLSRAP</sequence>
<dbReference type="EMBL" id="PQXJ01000135">
    <property type="protein sequence ID" value="TGO61027.1"/>
    <property type="molecule type" value="Genomic_DNA"/>
</dbReference>
<evidence type="ECO:0000313" key="2">
    <source>
        <dbReference type="EMBL" id="TGO61027.1"/>
    </source>
</evidence>
<accession>A0A4Z1IWS3</accession>
<dbReference type="AlphaFoldDB" id="A0A4Z1IWS3"/>
<name>A0A4Z1IWS3_9HELO</name>
<feature type="compositionally biased region" description="Polar residues" evidence="1">
    <location>
        <begin position="85"/>
        <end position="96"/>
    </location>
</feature>
<feature type="region of interest" description="Disordered" evidence="1">
    <location>
        <begin position="1"/>
        <end position="20"/>
    </location>
</feature>
<comment type="caution">
    <text evidence="2">The sequence shown here is derived from an EMBL/GenBank/DDBJ whole genome shotgun (WGS) entry which is preliminary data.</text>
</comment>
<keyword evidence="3" id="KW-1185">Reference proteome</keyword>
<evidence type="ECO:0000256" key="1">
    <source>
        <dbReference type="SAM" id="MobiDB-lite"/>
    </source>
</evidence>
<feature type="region of interest" description="Disordered" evidence="1">
    <location>
        <begin position="63"/>
        <end position="96"/>
    </location>
</feature>
<organism evidence="2 3">
    <name type="scientific">Botryotinia narcissicola</name>
    <dbReference type="NCBI Taxonomy" id="278944"/>
    <lineage>
        <taxon>Eukaryota</taxon>
        <taxon>Fungi</taxon>
        <taxon>Dikarya</taxon>
        <taxon>Ascomycota</taxon>
        <taxon>Pezizomycotina</taxon>
        <taxon>Leotiomycetes</taxon>
        <taxon>Helotiales</taxon>
        <taxon>Sclerotiniaceae</taxon>
        <taxon>Botryotinia</taxon>
    </lineage>
</organism>
<protein>
    <submittedName>
        <fullName evidence="2">Uncharacterized protein</fullName>
    </submittedName>
</protein>
<dbReference type="OrthoDB" id="3561769at2759"/>
<dbReference type="Proteomes" id="UP000297452">
    <property type="component" value="Unassembled WGS sequence"/>
</dbReference>